<proteinExistence type="predicted"/>
<dbReference type="EMBL" id="KV448462">
    <property type="protein sequence ID" value="OAX35844.1"/>
    <property type="molecule type" value="Genomic_DNA"/>
</dbReference>
<feature type="non-terminal residue" evidence="1">
    <location>
        <position position="1"/>
    </location>
</feature>
<dbReference type="InParanoid" id="A0A1B7MT99"/>
<dbReference type="Proteomes" id="UP000092154">
    <property type="component" value="Unassembled WGS sequence"/>
</dbReference>
<organism evidence="1 2">
    <name type="scientific">Rhizopogon vinicolor AM-OR11-026</name>
    <dbReference type="NCBI Taxonomy" id="1314800"/>
    <lineage>
        <taxon>Eukaryota</taxon>
        <taxon>Fungi</taxon>
        <taxon>Dikarya</taxon>
        <taxon>Basidiomycota</taxon>
        <taxon>Agaricomycotina</taxon>
        <taxon>Agaricomycetes</taxon>
        <taxon>Agaricomycetidae</taxon>
        <taxon>Boletales</taxon>
        <taxon>Suillineae</taxon>
        <taxon>Rhizopogonaceae</taxon>
        <taxon>Rhizopogon</taxon>
    </lineage>
</organism>
<dbReference type="OrthoDB" id="2680418at2759"/>
<evidence type="ECO:0000313" key="2">
    <source>
        <dbReference type="Proteomes" id="UP000092154"/>
    </source>
</evidence>
<protein>
    <submittedName>
        <fullName evidence="1">Uncharacterized protein</fullName>
    </submittedName>
</protein>
<name>A0A1B7MT99_9AGAM</name>
<keyword evidence="2" id="KW-1185">Reference proteome</keyword>
<reference evidence="1 2" key="1">
    <citation type="submission" date="2016-06" db="EMBL/GenBank/DDBJ databases">
        <title>Comparative genomics of the ectomycorrhizal sister species Rhizopogon vinicolor and Rhizopogon vesiculosus (Basidiomycota: Boletales) reveals a divergence of the mating type B locus.</title>
        <authorList>
            <consortium name="DOE Joint Genome Institute"/>
            <person name="Mujic A.B."/>
            <person name="Kuo A."/>
            <person name="Tritt A."/>
            <person name="Lipzen A."/>
            <person name="Chen C."/>
            <person name="Johnson J."/>
            <person name="Sharma A."/>
            <person name="Barry K."/>
            <person name="Grigoriev I.V."/>
            <person name="Spatafora J.W."/>
        </authorList>
    </citation>
    <scope>NUCLEOTIDE SEQUENCE [LARGE SCALE GENOMIC DNA]</scope>
    <source>
        <strain evidence="1 2">AM-OR11-026</strain>
    </source>
</reference>
<dbReference type="AlphaFoldDB" id="A0A1B7MT99"/>
<evidence type="ECO:0000313" key="1">
    <source>
        <dbReference type="EMBL" id="OAX35844.1"/>
    </source>
</evidence>
<accession>A0A1B7MT99</accession>
<gene>
    <name evidence="1" type="ORF">K503DRAFT_773066</name>
</gene>
<sequence>AAAPDPDGGKCFYRNTFECGILEGYNNGNRFVFYCQTNNTLQVVEFCSCPTCCDIVNGGVGNGGSINCY</sequence>